<feature type="transmembrane region" description="Helical" evidence="1">
    <location>
        <begin position="94"/>
        <end position="122"/>
    </location>
</feature>
<gene>
    <name evidence="3" type="ORF">DSM3645_06896</name>
</gene>
<evidence type="ECO:0000259" key="2">
    <source>
        <dbReference type="Pfam" id="PF14237"/>
    </source>
</evidence>
<keyword evidence="1" id="KW-0472">Membrane</keyword>
<protein>
    <recommendedName>
        <fullName evidence="2">GYF domain-containing protein</fullName>
    </recommendedName>
</protein>
<dbReference type="InterPro" id="IPR025640">
    <property type="entry name" value="GYF_2"/>
</dbReference>
<keyword evidence="1" id="KW-1133">Transmembrane helix</keyword>
<feature type="transmembrane region" description="Helical" evidence="1">
    <location>
        <begin position="169"/>
        <end position="195"/>
    </location>
</feature>
<keyword evidence="1" id="KW-0812">Transmembrane</keyword>
<evidence type="ECO:0000256" key="1">
    <source>
        <dbReference type="SAM" id="Phobius"/>
    </source>
</evidence>
<organism evidence="3 4">
    <name type="scientific">Blastopirellula marina DSM 3645</name>
    <dbReference type="NCBI Taxonomy" id="314230"/>
    <lineage>
        <taxon>Bacteria</taxon>
        <taxon>Pseudomonadati</taxon>
        <taxon>Planctomycetota</taxon>
        <taxon>Planctomycetia</taxon>
        <taxon>Pirellulales</taxon>
        <taxon>Pirellulaceae</taxon>
        <taxon>Blastopirellula</taxon>
    </lineage>
</organism>
<dbReference type="RefSeq" id="WP_002654973.1">
    <property type="nucleotide sequence ID" value="NZ_CH672377.1"/>
</dbReference>
<dbReference type="Pfam" id="PF14237">
    <property type="entry name" value="GYF_2"/>
    <property type="match status" value="1"/>
</dbReference>
<accession>A3ZYF0</accession>
<evidence type="ECO:0000313" key="3">
    <source>
        <dbReference type="EMBL" id="EAQ78398.1"/>
    </source>
</evidence>
<dbReference type="Proteomes" id="UP000004358">
    <property type="component" value="Unassembled WGS sequence"/>
</dbReference>
<evidence type="ECO:0000313" key="4">
    <source>
        <dbReference type="Proteomes" id="UP000004358"/>
    </source>
</evidence>
<dbReference type="AlphaFoldDB" id="A3ZYF0"/>
<dbReference type="EMBL" id="AANZ01000021">
    <property type="protein sequence ID" value="EAQ78398.1"/>
    <property type="molecule type" value="Genomic_DNA"/>
</dbReference>
<dbReference type="OrthoDB" id="284241at2"/>
<dbReference type="STRING" id="314230.DSM3645_06896"/>
<feature type="domain" description="GYF" evidence="2">
    <location>
        <begin position="4"/>
        <end position="49"/>
    </location>
</feature>
<feature type="transmembrane region" description="Helical" evidence="1">
    <location>
        <begin position="134"/>
        <end position="163"/>
    </location>
</feature>
<sequence length="196" mass="20929">MSEYFLQIGGEERGPFSLFQLESQPISESTPIRLEGTDDWRRAGDFPELQRLFRGGSGDQYGDFRDLAAEPSPYASPQAELHVTDDSGSAAPRWLGMISCGLGILSWLLLLGFFGYVVFMVIQEEQGGGEPPEAVLFAIGLSICFNFVIMLAGLLLGGIGVLLPESGKGWAIVGVIANGLPLLILGGLILLGLLLG</sequence>
<dbReference type="HOGENOM" id="CLU_1387930_0_0_0"/>
<reference evidence="3 4" key="1">
    <citation type="submission" date="2006-02" db="EMBL/GenBank/DDBJ databases">
        <authorList>
            <person name="Amann R."/>
            <person name="Ferriera S."/>
            <person name="Johnson J."/>
            <person name="Kravitz S."/>
            <person name="Halpern A."/>
            <person name="Remington K."/>
            <person name="Beeson K."/>
            <person name="Tran B."/>
            <person name="Rogers Y.-H."/>
            <person name="Friedman R."/>
            <person name="Venter J.C."/>
        </authorList>
    </citation>
    <scope>NUCLEOTIDE SEQUENCE [LARGE SCALE GENOMIC DNA]</scope>
    <source>
        <strain evidence="3 4">DSM 3645</strain>
    </source>
</reference>
<proteinExistence type="predicted"/>
<name>A3ZYF0_9BACT</name>
<comment type="caution">
    <text evidence="3">The sequence shown here is derived from an EMBL/GenBank/DDBJ whole genome shotgun (WGS) entry which is preliminary data.</text>
</comment>